<dbReference type="SUPFAM" id="SSF56281">
    <property type="entry name" value="Metallo-hydrolase/oxidoreductase"/>
    <property type="match status" value="1"/>
</dbReference>
<dbReference type="Gene3D" id="3.60.15.10">
    <property type="entry name" value="Ribonuclease Z/Hydroxyacylglutathione hydrolase-like"/>
    <property type="match status" value="1"/>
</dbReference>
<gene>
    <name evidence="2" type="ORF">H9704_01985</name>
</gene>
<accession>A0A9D2MWZ1</accession>
<comment type="caution">
    <text evidence="2">The sequence shown here is derived from an EMBL/GenBank/DDBJ whole genome shotgun (WGS) entry which is preliminary data.</text>
</comment>
<organism evidence="2 3">
    <name type="scientific">Candidatus Enterocloster excrementipullorum</name>
    <dbReference type="NCBI Taxonomy" id="2838559"/>
    <lineage>
        <taxon>Bacteria</taxon>
        <taxon>Bacillati</taxon>
        <taxon>Bacillota</taxon>
        <taxon>Clostridia</taxon>
        <taxon>Lachnospirales</taxon>
        <taxon>Lachnospiraceae</taxon>
        <taxon>Enterocloster</taxon>
    </lineage>
</organism>
<dbReference type="AlphaFoldDB" id="A0A9D2MWZ1"/>
<feature type="domain" description="Metallo-beta-lactamase" evidence="1">
    <location>
        <begin position="18"/>
        <end position="208"/>
    </location>
</feature>
<evidence type="ECO:0000313" key="3">
    <source>
        <dbReference type="Proteomes" id="UP000823910"/>
    </source>
</evidence>
<dbReference type="InterPro" id="IPR036866">
    <property type="entry name" value="RibonucZ/Hydroxyglut_hydro"/>
</dbReference>
<protein>
    <submittedName>
        <fullName evidence="2">MBL fold metallo-hydrolase</fullName>
    </submittedName>
</protein>
<dbReference type="Proteomes" id="UP000823910">
    <property type="component" value="Unassembled WGS sequence"/>
</dbReference>
<evidence type="ECO:0000259" key="1">
    <source>
        <dbReference type="SMART" id="SM00849"/>
    </source>
</evidence>
<name>A0A9D2MWZ1_9FIRM</name>
<dbReference type="Pfam" id="PF23023">
    <property type="entry name" value="Anti-Pycsar_Apyc1"/>
    <property type="match status" value="1"/>
</dbReference>
<reference evidence="2" key="2">
    <citation type="submission" date="2021-04" db="EMBL/GenBank/DDBJ databases">
        <authorList>
            <person name="Gilroy R."/>
        </authorList>
    </citation>
    <scope>NUCLEOTIDE SEQUENCE</scope>
    <source>
        <strain evidence="2">CHK180-15479</strain>
    </source>
</reference>
<dbReference type="InterPro" id="IPR001279">
    <property type="entry name" value="Metallo-B-lactamas"/>
</dbReference>
<reference evidence="2" key="1">
    <citation type="journal article" date="2021" name="PeerJ">
        <title>Extensive microbial diversity within the chicken gut microbiome revealed by metagenomics and culture.</title>
        <authorList>
            <person name="Gilroy R."/>
            <person name="Ravi A."/>
            <person name="Getino M."/>
            <person name="Pursley I."/>
            <person name="Horton D.L."/>
            <person name="Alikhan N.F."/>
            <person name="Baker D."/>
            <person name="Gharbi K."/>
            <person name="Hall N."/>
            <person name="Watson M."/>
            <person name="Adriaenssens E.M."/>
            <person name="Foster-Nyarko E."/>
            <person name="Jarju S."/>
            <person name="Secka A."/>
            <person name="Antonio M."/>
            <person name="Oren A."/>
            <person name="Chaudhuri R.R."/>
            <person name="La Ragione R."/>
            <person name="Hildebrand F."/>
            <person name="Pallen M.J."/>
        </authorList>
    </citation>
    <scope>NUCLEOTIDE SEQUENCE</scope>
    <source>
        <strain evidence="2">CHK180-15479</strain>
    </source>
</reference>
<evidence type="ECO:0000313" key="2">
    <source>
        <dbReference type="EMBL" id="HJC04919.1"/>
    </source>
</evidence>
<sequence length="231" mass="26467">MKWDFIGKGSAFYPPYGNTGAYMLRDKELYLLDCGEMAFDYLYRHANLDAAENVYVILTHLHADHVGSLGTLISYFYCLRKMRIYVVHPEDAVVRLLALEGLETDAYHYCAAMPENRAGLRAAPVKVRHVDNMECYGYLLSDGEETIYYSGDACEIPQGVKEMFFAGKIDRLYQDTSTHDSPNPSHCYYEKLEAEIPPEWRDKVYCMHLDSPCGEMLKEKGFRVVEAPEIP</sequence>
<dbReference type="EMBL" id="DWWT01000006">
    <property type="protein sequence ID" value="HJC04919.1"/>
    <property type="molecule type" value="Genomic_DNA"/>
</dbReference>
<dbReference type="PANTHER" id="PTHR42663:SF6">
    <property type="entry name" value="HYDROLASE C777.06C-RELATED"/>
    <property type="match status" value="1"/>
</dbReference>
<dbReference type="SMART" id="SM00849">
    <property type="entry name" value="Lactamase_B"/>
    <property type="match status" value="1"/>
</dbReference>
<proteinExistence type="predicted"/>
<dbReference type="PANTHER" id="PTHR42663">
    <property type="entry name" value="HYDROLASE C777.06C-RELATED-RELATED"/>
    <property type="match status" value="1"/>
</dbReference>